<accession>A0A9P4I5Z7</accession>
<proteinExistence type="predicted"/>
<feature type="region of interest" description="Disordered" evidence="1">
    <location>
        <begin position="121"/>
        <end position="142"/>
    </location>
</feature>
<gene>
    <name evidence="3" type="ORF">NA57DRAFT_81260</name>
</gene>
<dbReference type="Proteomes" id="UP000799772">
    <property type="component" value="Unassembled WGS sequence"/>
</dbReference>
<protein>
    <recommendedName>
        <fullName evidence="2">LYR motif-containing protein Cup1-like N-terminal domain-containing protein</fullName>
    </recommendedName>
</protein>
<evidence type="ECO:0000256" key="1">
    <source>
        <dbReference type="SAM" id="MobiDB-lite"/>
    </source>
</evidence>
<feature type="domain" description="LYR motif-containing protein Cup1-like N-terminal" evidence="2">
    <location>
        <begin position="22"/>
        <end position="109"/>
    </location>
</feature>
<dbReference type="OrthoDB" id="5521299at2759"/>
<dbReference type="InterPro" id="IPR046896">
    <property type="entry name" value="Cup1-like_N"/>
</dbReference>
<reference evidence="3" key="1">
    <citation type="journal article" date="2020" name="Stud. Mycol.">
        <title>101 Dothideomycetes genomes: a test case for predicting lifestyles and emergence of pathogens.</title>
        <authorList>
            <person name="Haridas S."/>
            <person name="Albert R."/>
            <person name="Binder M."/>
            <person name="Bloem J."/>
            <person name="Labutti K."/>
            <person name="Salamov A."/>
            <person name="Andreopoulos B."/>
            <person name="Baker S."/>
            <person name="Barry K."/>
            <person name="Bills G."/>
            <person name="Bluhm B."/>
            <person name="Cannon C."/>
            <person name="Castanera R."/>
            <person name="Culley D."/>
            <person name="Daum C."/>
            <person name="Ezra D."/>
            <person name="Gonzalez J."/>
            <person name="Henrissat B."/>
            <person name="Kuo A."/>
            <person name="Liang C."/>
            <person name="Lipzen A."/>
            <person name="Lutzoni F."/>
            <person name="Magnuson J."/>
            <person name="Mondo S."/>
            <person name="Nolan M."/>
            <person name="Ohm R."/>
            <person name="Pangilinan J."/>
            <person name="Park H.-J."/>
            <person name="Ramirez L."/>
            <person name="Alfaro M."/>
            <person name="Sun H."/>
            <person name="Tritt A."/>
            <person name="Yoshinaga Y."/>
            <person name="Zwiers L.-H."/>
            <person name="Turgeon B."/>
            <person name="Goodwin S."/>
            <person name="Spatafora J."/>
            <person name="Crous P."/>
            <person name="Grigoriev I."/>
        </authorList>
    </citation>
    <scope>NUCLEOTIDE SEQUENCE</scope>
    <source>
        <strain evidence="3">CBS 133067</strain>
    </source>
</reference>
<keyword evidence="4" id="KW-1185">Reference proteome</keyword>
<evidence type="ECO:0000313" key="4">
    <source>
        <dbReference type="Proteomes" id="UP000799772"/>
    </source>
</evidence>
<dbReference type="Pfam" id="PF20263">
    <property type="entry name" value="LYRM2-like"/>
    <property type="match status" value="1"/>
</dbReference>
<organism evidence="3 4">
    <name type="scientific">Rhizodiscina lignyota</name>
    <dbReference type="NCBI Taxonomy" id="1504668"/>
    <lineage>
        <taxon>Eukaryota</taxon>
        <taxon>Fungi</taxon>
        <taxon>Dikarya</taxon>
        <taxon>Ascomycota</taxon>
        <taxon>Pezizomycotina</taxon>
        <taxon>Dothideomycetes</taxon>
        <taxon>Pleosporomycetidae</taxon>
        <taxon>Aulographales</taxon>
        <taxon>Rhizodiscinaceae</taxon>
        <taxon>Rhizodiscina</taxon>
    </lineage>
</organism>
<sequence length="427" mass="49960">MTLPTWSVRELNNFGRVHARHLLRALLRQATYLPDANARSWVHHHVLARYRAYPDSDPFLGPRRLADLLKNGEYYLRVLERANDGELKPLLRVLEHTYGRTGKRRHDLMKPLLQEYVPNEAHNGQLEEPSGKPRTPHKALEPPQIQDGKLKFKMSDRYSMLKTLMTSQHARRESLRSDRDIKSLDLKMAEKNLWNRPMPEKRRMNSAKKWWADLLGRILPPLPESEWVHLRDLVCGNVKWDGPRQRRIVLDPSSRRFSIRQVQDITTHIGTHTSILEHDASFNDEQAKEQSTLEASFLRDPDYVENRLGQFLEDGLNVRSLNKKLPDAKDGPHSLTPRLMQRLWKSVLAQCPLVTWDARKSGWNVQWFEEQDIQREKQIRRPGLENIQDPAKEDHLTELFSGLPTFTVGKETNVTARKKHLLVNYRN</sequence>
<dbReference type="CDD" id="cd20273">
    <property type="entry name" value="Complex1_LYR_unchar"/>
    <property type="match status" value="1"/>
</dbReference>
<evidence type="ECO:0000259" key="2">
    <source>
        <dbReference type="Pfam" id="PF20263"/>
    </source>
</evidence>
<dbReference type="AlphaFoldDB" id="A0A9P4I5Z7"/>
<name>A0A9P4I5Z7_9PEZI</name>
<comment type="caution">
    <text evidence="3">The sequence shown here is derived from an EMBL/GenBank/DDBJ whole genome shotgun (WGS) entry which is preliminary data.</text>
</comment>
<dbReference type="EMBL" id="ML978138">
    <property type="protein sequence ID" value="KAF2093330.1"/>
    <property type="molecule type" value="Genomic_DNA"/>
</dbReference>
<evidence type="ECO:0000313" key="3">
    <source>
        <dbReference type="EMBL" id="KAF2093330.1"/>
    </source>
</evidence>